<proteinExistence type="predicted"/>
<name>A0AC61RD94_9BACT</name>
<evidence type="ECO:0000313" key="1">
    <source>
        <dbReference type="EMBL" id="TGY77511.1"/>
    </source>
</evidence>
<protein>
    <submittedName>
        <fullName evidence="1">TonB-dependent receptor</fullName>
    </submittedName>
</protein>
<keyword evidence="2" id="KW-1185">Reference proteome</keyword>
<gene>
    <name evidence="1" type="ORF">E5331_14200</name>
</gene>
<keyword evidence="1" id="KW-0675">Receptor</keyword>
<dbReference type="Proteomes" id="UP000306319">
    <property type="component" value="Unassembled WGS sequence"/>
</dbReference>
<reference evidence="1" key="1">
    <citation type="submission" date="2019-04" db="EMBL/GenBank/DDBJ databases">
        <title>Microbes associate with the intestines of laboratory mice.</title>
        <authorList>
            <person name="Navarre W."/>
            <person name="Wong E."/>
            <person name="Huang K."/>
            <person name="Tropini C."/>
            <person name="Ng K."/>
            <person name="Yu B."/>
        </authorList>
    </citation>
    <scope>NUCLEOTIDE SEQUENCE</scope>
    <source>
        <strain evidence="1">NM04_E33</strain>
    </source>
</reference>
<evidence type="ECO:0000313" key="2">
    <source>
        <dbReference type="Proteomes" id="UP000306319"/>
    </source>
</evidence>
<accession>A0AC61RD94</accession>
<sequence length="1052" mass="118519">MKTPGSLARFFVCMAIAFMAALYPAGSLAQSTVTVTGTVTDEQNEPLIGATVMMKGSSVGTSTDIDGAYSLQVPSNAVLVFSYVGYNSIEEKLNGRKVINVSMSADAQLMDEVVVVGYGTQRRGSVTGAVASVKGDEMLQTKSENPQNMLTGRVPGLRVWQKSSEPGTYSNNMDVRGLGAPLVVIDGVPRTVEDFQRLNATDIQDISVLKDASAAIYGVRAANGVLLVTTKGGNAGKVNVTYSGSYTIQKPNKMPKLASAYDAMTIYNEQKWNNINGGSIGFSAEDFEALANGTRRTSDWNDLVFSNTSPQTQHDVSISGGNERNQYYVSFGYFYQEGLFKSGDLNYDKYNVRANITSEIVKGLKFYANLAGMADSRNTPYNSSVDIIRNYWKQGVLFPAYADPEQTMLNYEGLDLEQNTVAMMTADVSGHRKYRQKTFESSAYLNFDFGAYIAPLKGLEAKALISYDYRADDNEIYRKEYYQYAYDPMTDSYNKKIYNSSSPSNLRREYYNKQQVLYQFLLNYNREFNELHNVSATVGWEGQRRNGDNFYAVRDLAFSNPYLLVGVTEGQIGAMNGGDLYEYTNNALIGRVNYSFADRYLIEGQFRYDGSSKFAKGHQWGFFPSVSAGWRISEESFVRDTEALDFINNLKVRASYGVLGDDSGVNYDWTMGYNYPAGNPADNGNYNGYSPGYVFNGQYISAASPMALPNVAISWYKSKTFDVGVDFDMRNGLFGFSFDYFHRKRTGLYERNNGALPTVVGATAPRENINSDSHQGMELELRHSNKVGEVTYNLRGMVTITRNKYLYAANKGPWANSYDRWKNDNLNNRYQGVQFGYTGAGRYQNWYDIWNYAGYQEKDILPGDYKYEDWNGDGEISDLDSHPFAFDQTPWMNYSLNVGVNWRDFDFSMLWQGSALGSMEYKEPLYSIWGDMGGGILEQYTDRWHPVNPTADPYDPATEWVSGYYAYTGRYPRGNSSFNRVSTDYLRLKSIELGYTLPKKITRQTSLRLYFNAYNLLTFTKVKFVDPEHPDDDLGRMYPLNKTFTFGLTFSY</sequence>
<comment type="caution">
    <text evidence="1">The sequence shown here is derived from an EMBL/GenBank/DDBJ whole genome shotgun (WGS) entry which is preliminary data.</text>
</comment>
<organism evidence="1 2">
    <name type="scientific">Lepagella muris</name>
    <dbReference type="NCBI Taxonomy" id="3032870"/>
    <lineage>
        <taxon>Bacteria</taxon>
        <taxon>Pseudomonadati</taxon>
        <taxon>Bacteroidota</taxon>
        <taxon>Bacteroidia</taxon>
        <taxon>Bacteroidales</taxon>
        <taxon>Muribaculaceae</taxon>
        <taxon>Lepagella</taxon>
    </lineage>
</organism>
<dbReference type="EMBL" id="SRYB01000024">
    <property type="protein sequence ID" value="TGY77511.1"/>
    <property type="molecule type" value="Genomic_DNA"/>
</dbReference>